<dbReference type="InterPro" id="IPR007720">
    <property type="entry name" value="PigQ/GPI1"/>
</dbReference>
<name>A0A0R3PTH9_ANGCS</name>
<organism evidence="3">
    <name type="scientific">Angiostrongylus costaricensis</name>
    <name type="common">Nematode worm</name>
    <dbReference type="NCBI Taxonomy" id="334426"/>
    <lineage>
        <taxon>Eukaryota</taxon>
        <taxon>Metazoa</taxon>
        <taxon>Ecdysozoa</taxon>
        <taxon>Nematoda</taxon>
        <taxon>Chromadorea</taxon>
        <taxon>Rhabditida</taxon>
        <taxon>Rhabditina</taxon>
        <taxon>Rhabditomorpha</taxon>
        <taxon>Strongyloidea</taxon>
        <taxon>Metastrongylidae</taxon>
        <taxon>Angiostrongylus</taxon>
    </lineage>
</organism>
<proteinExistence type="predicted"/>
<dbReference type="GO" id="GO:0006506">
    <property type="term" value="P:GPI anchor biosynthetic process"/>
    <property type="evidence" value="ECO:0007669"/>
    <property type="project" value="InterPro"/>
</dbReference>
<dbReference type="EMBL" id="UYYA01004246">
    <property type="protein sequence ID" value="VDM60671.1"/>
    <property type="molecule type" value="Genomic_DNA"/>
</dbReference>
<dbReference type="OrthoDB" id="70250at2759"/>
<reference evidence="3" key="1">
    <citation type="submission" date="2017-02" db="UniProtKB">
        <authorList>
            <consortium name="WormBaseParasite"/>
        </authorList>
    </citation>
    <scope>IDENTIFICATION</scope>
</reference>
<dbReference type="WBParaSite" id="ACOC_0000908501-mRNA-1">
    <property type="protein sequence ID" value="ACOC_0000908501-mRNA-1"/>
    <property type="gene ID" value="ACOC_0000908501"/>
</dbReference>
<dbReference type="AlphaFoldDB" id="A0A0R3PTH9"/>
<sequence>MNWLTHNPAGLKLNEPVNRALASFFQYHIHLWKSKCSDFNIFRLFIGKPQKVPSWVHSMLLTISIDFLVSSVEEPSAQHYFSVPYIGDSYPYGLKWDQIKHELFSSFLDS</sequence>
<gene>
    <name evidence="1" type="ORF">ACOC_LOCUS9086</name>
</gene>
<evidence type="ECO:0000313" key="3">
    <source>
        <dbReference type="WBParaSite" id="ACOC_0000908501-mRNA-1"/>
    </source>
</evidence>
<dbReference type="Pfam" id="PF05024">
    <property type="entry name" value="Gpi1"/>
    <property type="match status" value="1"/>
</dbReference>
<keyword evidence="2" id="KW-1185">Reference proteome</keyword>
<evidence type="ECO:0000313" key="1">
    <source>
        <dbReference type="EMBL" id="VDM60671.1"/>
    </source>
</evidence>
<accession>A0A0R3PTH9</accession>
<protein>
    <submittedName>
        <fullName evidence="3">Arp2/3 complex 34 kDa subunit</fullName>
    </submittedName>
</protein>
<dbReference type="STRING" id="334426.A0A0R3PTH9"/>
<dbReference type="GO" id="GO:0016020">
    <property type="term" value="C:membrane"/>
    <property type="evidence" value="ECO:0007669"/>
    <property type="project" value="InterPro"/>
</dbReference>
<evidence type="ECO:0000313" key="2">
    <source>
        <dbReference type="Proteomes" id="UP000267027"/>
    </source>
</evidence>
<dbReference type="Proteomes" id="UP000267027">
    <property type="component" value="Unassembled WGS sequence"/>
</dbReference>
<reference evidence="1 2" key="2">
    <citation type="submission" date="2018-11" db="EMBL/GenBank/DDBJ databases">
        <authorList>
            <consortium name="Pathogen Informatics"/>
        </authorList>
    </citation>
    <scope>NUCLEOTIDE SEQUENCE [LARGE SCALE GENOMIC DNA]</scope>
    <source>
        <strain evidence="1 2">Costa Rica</strain>
    </source>
</reference>